<evidence type="ECO:0000313" key="11">
    <source>
        <dbReference type="Proteomes" id="UP000004162"/>
    </source>
</evidence>
<keyword evidence="3" id="KW-0963">Cytoplasm</keyword>
<dbReference type="EMBL" id="AASE01000004">
    <property type="protein sequence ID" value="EAT59438.1"/>
    <property type="molecule type" value="Genomic_DNA"/>
</dbReference>
<keyword evidence="5" id="KW-0802">TPR repeat</keyword>
<dbReference type="Pfam" id="PF21033">
    <property type="entry name" value="RMD1-3"/>
    <property type="match status" value="1"/>
</dbReference>
<dbReference type="PANTHER" id="PTHR16056">
    <property type="entry name" value="REGULATOR OF MICROTUBULE DYNAMICS PROTEIN"/>
    <property type="match status" value="1"/>
</dbReference>
<evidence type="ECO:0000256" key="5">
    <source>
        <dbReference type="ARBA" id="ARBA00022803"/>
    </source>
</evidence>
<protein>
    <recommendedName>
        <fullName evidence="7">Regulator of microtubule dynamics protein 1</fullName>
    </recommendedName>
    <alternativeName>
        <fullName evidence="8">Protein FAM82B</fullName>
    </alternativeName>
</protein>
<evidence type="ECO:0000256" key="3">
    <source>
        <dbReference type="ARBA" id="ARBA00022490"/>
    </source>
</evidence>
<reference evidence="10 11" key="1">
    <citation type="submission" date="2006-07" db="EMBL/GenBank/DDBJ databases">
        <title>Annotation of the draft genome assembly of Chlorobium ferroxidans DSM 13031.</title>
        <authorList>
            <consortium name="US DOE Joint Genome Institute (JGI-ORNL)"/>
            <person name="Larimer F."/>
            <person name="Land M."/>
            <person name="Hauser L."/>
        </authorList>
    </citation>
    <scope>NUCLEOTIDE SEQUENCE [LARGE SCALE GENOMIC DNA]</scope>
    <source>
        <strain evidence="10 11">DSM 13031</strain>
    </source>
</reference>
<dbReference type="OrthoDB" id="9813878at2"/>
<dbReference type="InterPro" id="IPR011990">
    <property type="entry name" value="TPR-like_helical_dom_sf"/>
</dbReference>
<evidence type="ECO:0000256" key="9">
    <source>
        <dbReference type="SAM" id="SignalP"/>
    </source>
</evidence>
<keyword evidence="6" id="KW-0206">Cytoskeleton</keyword>
<evidence type="ECO:0000256" key="2">
    <source>
        <dbReference type="ARBA" id="ARBA00011375"/>
    </source>
</evidence>
<dbReference type="GO" id="GO:0005737">
    <property type="term" value="C:cytoplasm"/>
    <property type="evidence" value="ECO:0007669"/>
    <property type="project" value="TreeGrafter"/>
</dbReference>
<dbReference type="Gene3D" id="1.25.40.10">
    <property type="entry name" value="Tetratricopeptide repeat domain"/>
    <property type="match status" value="1"/>
</dbReference>
<dbReference type="InterPro" id="IPR049039">
    <property type="entry name" value="RMD1-3_a_helical_rpt"/>
</dbReference>
<evidence type="ECO:0000256" key="1">
    <source>
        <dbReference type="ARBA" id="ARBA00004245"/>
    </source>
</evidence>
<feature type="signal peptide" evidence="9">
    <location>
        <begin position="1"/>
        <end position="34"/>
    </location>
</feature>
<dbReference type="GO" id="GO:0008017">
    <property type="term" value="F:microtubule binding"/>
    <property type="evidence" value="ECO:0007669"/>
    <property type="project" value="TreeGrafter"/>
</dbReference>
<dbReference type="AlphaFoldDB" id="Q0YT26"/>
<dbReference type="GO" id="GO:0097431">
    <property type="term" value="C:mitotic spindle pole"/>
    <property type="evidence" value="ECO:0007669"/>
    <property type="project" value="TreeGrafter"/>
</dbReference>
<evidence type="ECO:0000313" key="10">
    <source>
        <dbReference type="EMBL" id="EAT59438.1"/>
    </source>
</evidence>
<evidence type="ECO:0000256" key="6">
    <source>
        <dbReference type="ARBA" id="ARBA00023212"/>
    </source>
</evidence>
<evidence type="ECO:0000256" key="7">
    <source>
        <dbReference type="ARBA" id="ARBA00039966"/>
    </source>
</evidence>
<dbReference type="Proteomes" id="UP000004162">
    <property type="component" value="Unassembled WGS sequence"/>
</dbReference>
<accession>Q0YT26</accession>
<keyword evidence="9" id="KW-0732">Signal</keyword>
<name>Q0YT26_9CHLB</name>
<keyword evidence="4" id="KW-0677">Repeat</keyword>
<comment type="subcellular location">
    <subcellularLocation>
        <location evidence="1">Cytoplasm</location>
        <location evidence="1">Cytoskeleton</location>
    </subcellularLocation>
</comment>
<evidence type="ECO:0000256" key="4">
    <source>
        <dbReference type="ARBA" id="ARBA00022737"/>
    </source>
</evidence>
<dbReference type="GO" id="GO:0005876">
    <property type="term" value="C:spindle microtubule"/>
    <property type="evidence" value="ECO:0007669"/>
    <property type="project" value="TreeGrafter"/>
</dbReference>
<comment type="subunit">
    <text evidence="2">Interacts with microtubules.</text>
</comment>
<proteinExistence type="predicted"/>
<evidence type="ECO:0000256" key="8">
    <source>
        <dbReference type="ARBA" id="ARBA00041958"/>
    </source>
</evidence>
<keyword evidence="11" id="KW-1185">Reference proteome</keyword>
<reference evidence="10 11" key="2">
    <citation type="submission" date="2006-07" db="EMBL/GenBank/DDBJ databases">
        <title>Sequencing of the draft genome and assembly of Chlorobium ferroxidans DSM 13031.</title>
        <authorList>
            <consortium name="US DOE Joint Genome Institute (JGI-PGF)"/>
            <person name="Copeland A."/>
            <person name="Lucas S."/>
            <person name="Lapidus A."/>
            <person name="Barry K."/>
            <person name="Glavina del Rio T."/>
            <person name="Dalin E."/>
            <person name="Tice H."/>
            <person name="Bruce D."/>
            <person name="Pitluck S."/>
            <person name="Richardson P."/>
        </authorList>
    </citation>
    <scope>NUCLEOTIDE SEQUENCE [LARGE SCALE GENOMIC DNA]</scope>
    <source>
        <strain evidence="10 11">DSM 13031</strain>
    </source>
</reference>
<dbReference type="SUPFAM" id="SSF48452">
    <property type="entry name" value="TPR-like"/>
    <property type="match status" value="1"/>
</dbReference>
<sequence>MTNTPIFRRICGCRNSPLLLFALSALFSFIPVSAITAERIESPVELADKAFWNMNYTTADSIYTAELHRNPRNAELYWKLARLHVSLGESVDRNKKDERLRYYRKALEYAKTCITIDSTIAKGHSWYAAALGIMADKTGSNEKLNRAKEIKKAIDSALRLNPNDETALSILGSYYREAAKISWFKRMVGNAFIGEMPKGNYELAEKAFRKAISIDSRIIRNYHELALIELDKNNRAEALRLMKTALNKPLIMPSDRRRIEEMRALLKKYSEE</sequence>
<comment type="caution">
    <text evidence="10">The sequence shown here is derived from an EMBL/GenBank/DDBJ whole genome shotgun (WGS) entry which is preliminary data.</text>
</comment>
<organism evidence="10 11">
    <name type="scientific">Chlorobium ferrooxidans DSM 13031</name>
    <dbReference type="NCBI Taxonomy" id="377431"/>
    <lineage>
        <taxon>Bacteria</taxon>
        <taxon>Pseudomonadati</taxon>
        <taxon>Chlorobiota</taxon>
        <taxon>Chlorobiia</taxon>
        <taxon>Chlorobiales</taxon>
        <taxon>Chlorobiaceae</taxon>
        <taxon>Chlorobium/Pelodictyon group</taxon>
        <taxon>Chlorobium</taxon>
    </lineage>
</organism>
<gene>
    <name evidence="10" type="ORF">CferDRAFT_1365</name>
</gene>
<feature type="chain" id="PRO_5004179290" description="Regulator of microtubule dynamics protein 1" evidence="9">
    <location>
        <begin position="35"/>
        <end position="272"/>
    </location>
</feature>
<dbReference type="PANTHER" id="PTHR16056:SF16">
    <property type="entry name" value="REGULATOR OF MICROTUBULE DYNAMICS PROTEIN 1"/>
    <property type="match status" value="1"/>
</dbReference>
<dbReference type="RefSeq" id="WP_006365865.1">
    <property type="nucleotide sequence ID" value="NZ_AASE01000004.1"/>
</dbReference>